<gene>
    <name evidence="1" type="ORF">OMM_04821</name>
</gene>
<evidence type="ECO:0000313" key="2">
    <source>
        <dbReference type="Proteomes" id="UP000189670"/>
    </source>
</evidence>
<dbReference type="Proteomes" id="UP000189670">
    <property type="component" value="Unassembled WGS sequence"/>
</dbReference>
<sequence>MNIAAGSVANFILSKGGSISGHVQTESGGLPGVVVKITSQSMHIEVVGLTDDNGYYMVNALKTKDRQGNAISDYFVSIYPQNYISQTQGPIMPGKSANFICTKEAANKISGMVSGIDENTLIIVKVYKQGETGGYVKKSQVNQDGAFVVDGLEADVLYQLKFIVMKNGNVLMSQWAGNEGVGVNDRLDALGYQTDERINFRFYGAE</sequence>
<evidence type="ECO:0000313" key="1">
    <source>
        <dbReference type="EMBL" id="ETR68016.1"/>
    </source>
</evidence>
<evidence type="ECO:0008006" key="3">
    <source>
        <dbReference type="Google" id="ProtNLM"/>
    </source>
</evidence>
<proteinExistence type="predicted"/>
<dbReference type="EMBL" id="ATBP01001117">
    <property type="protein sequence ID" value="ETR68016.1"/>
    <property type="molecule type" value="Genomic_DNA"/>
</dbReference>
<protein>
    <recommendedName>
        <fullName evidence="3">Carboxypeptidase regulatory-like domain-containing protein</fullName>
    </recommendedName>
</protein>
<comment type="caution">
    <text evidence="1">The sequence shown here is derived from an EMBL/GenBank/DDBJ whole genome shotgun (WGS) entry which is preliminary data.</text>
</comment>
<accession>A0A1V1NZS5</accession>
<dbReference type="AlphaFoldDB" id="A0A1V1NZS5"/>
<name>A0A1V1NZS5_9BACT</name>
<reference evidence="2" key="1">
    <citation type="submission" date="2012-11" db="EMBL/GenBank/DDBJ databases">
        <authorList>
            <person name="Lucero-Rivera Y.E."/>
            <person name="Tovar-Ramirez D."/>
        </authorList>
    </citation>
    <scope>NUCLEOTIDE SEQUENCE [LARGE SCALE GENOMIC DNA]</scope>
    <source>
        <strain evidence="2">Araruama</strain>
    </source>
</reference>
<organism evidence="1 2">
    <name type="scientific">Candidatus Magnetoglobus multicellularis str. Araruama</name>
    <dbReference type="NCBI Taxonomy" id="890399"/>
    <lineage>
        <taxon>Bacteria</taxon>
        <taxon>Pseudomonadati</taxon>
        <taxon>Thermodesulfobacteriota</taxon>
        <taxon>Desulfobacteria</taxon>
        <taxon>Desulfobacterales</taxon>
        <taxon>Desulfobacteraceae</taxon>
        <taxon>Candidatus Magnetoglobus</taxon>
    </lineage>
</organism>